<dbReference type="InterPro" id="IPR003660">
    <property type="entry name" value="HAMP_dom"/>
</dbReference>
<dbReference type="PANTHER" id="PTHR32089:SF119">
    <property type="entry name" value="METHYL-ACCEPTING CHEMOTAXIS PROTEIN CTPL"/>
    <property type="match status" value="1"/>
</dbReference>
<keyword evidence="8" id="KW-1185">Reference proteome</keyword>
<dbReference type="PROSITE" id="PS50885">
    <property type="entry name" value="HAMP"/>
    <property type="match status" value="1"/>
</dbReference>
<proteinExistence type="predicted"/>
<dbReference type="PANTHER" id="PTHR32089">
    <property type="entry name" value="METHYL-ACCEPTING CHEMOTAXIS PROTEIN MCPB"/>
    <property type="match status" value="1"/>
</dbReference>
<evidence type="ECO:0000313" key="7">
    <source>
        <dbReference type="EMBL" id="MBD7975922.1"/>
    </source>
</evidence>
<dbReference type="RefSeq" id="WP_251834704.1">
    <property type="nucleotide sequence ID" value="NZ_JACSQG010000001.1"/>
</dbReference>
<evidence type="ECO:0000256" key="1">
    <source>
        <dbReference type="ARBA" id="ARBA00004651"/>
    </source>
</evidence>
<feature type="domain" description="HAMP" evidence="6">
    <location>
        <begin position="333"/>
        <end position="381"/>
    </location>
</feature>
<evidence type="ECO:0000259" key="6">
    <source>
        <dbReference type="PROSITE" id="PS50885"/>
    </source>
</evidence>
<gene>
    <name evidence="7" type="ORF">H9642_01825</name>
</gene>
<comment type="subcellular location">
    <subcellularLocation>
        <location evidence="1">Cell membrane</location>
        <topology evidence="1">Multi-pass membrane protein</topology>
    </subcellularLocation>
</comment>
<reference evidence="7 8" key="1">
    <citation type="submission" date="2020-08" db="EMBL/GenBank/DDBJ databases">
        <title>A Genomic Blueprint of the Chicken Gut Microbiome.</title>
        <authorList>
            <person name="Gilroy R."/>
            <person name="Ravi A."/>
            <person name="Getino M."/>
            <person name="Pursley I."/>
            <person name="Horton D.L."/>
            <person name="Alikhan N.-F."/>
            <person name="Baker D."/>
            <person name="Gharbi K."/>
            <person name="Hall N."/>
            <person name="Watson M."/>
            <person name="Adriaenssens E.M."/>
            <person name="Foster-Nyarko E."/>
            <person name="Jarju S."/>
            <person name="Secka A."/>
            <person name="Antonio M."/>
            <person name="Oren A."/>
            <person name="Chaudhuri R."/>
            <person name="La Ragione R.M."/>
            <person name="Hildebrand F."/>
            <person name="Pallen M.J."/>
        </authorList>
    </citation>
    <scope>NUCLEOTIDE SEQUENCE [LARGE SCALE GENOMIC DNA]</scope>
    <source>
        <strain evidence="7 8">Sa2CUA2</strain>
    </source>
</reference>
<comment type="caution">
    <text evidence="7">The sequence shown here is derived from an EMBL/GenBank/DDBJ whole genome shotgun (WGS) entry which is preliminary data.</text>
</comment>
<organism evidence="7 8">
    <name type="scientific">Serpens gallinarum</name>
    <dbReference type="NCBI Taxonomy" id="2763075"/>
    <lineage>
        <taxon>Bacteria</taxon>
        <taxon>Pseudomonadati</taxon>
        <taxon>Pseudomonadota</taxon>
        <taxon>Gammaproteobacteria</taxon>
        <taxon>Pseudomonadales</taxon>
        <taxon>Pseudomonadaceae</taxon>
        <taxon>Pseudomonas</taxon>
    </lineage>
</organism>
<keyword evidence="2 5" id="KW-0812">Transmembrane</keyword>
<protein>
    <submittedName>
        <fullName evidence="7">HAMP domain-containing protein</fullName>
    </submittedName>
</protein>
<keyword evidence="3 5" id="KW-1133">Transmembrane helix</keyword>
<name>A0ABR8TJG5_9PSED</name>
<dbReference type="SUPFAM" id="SSF58104">
    <property type="entry name" value="Methyl-accepting chemotaxis protein (MCP) signaling domain"/>
    <property type="match status" value="1"/>
</dbReference>
<dbReference type="Gene3D" id="1.10.287.950">
    <property type="entry name" value="Methyl-accepting chemotaxis protein"/>
    <property type="match status" value="2"/>
</dbReference>
<evidence type="ECO:0000256" key="4">
    <source>
        <dbReference type="ARBA" id="ARBA00023136"/>
    </source>
</evidence>
<accession>A0ABR8TJG5</accession>
<keyword evidence="4 5" id="KW-0472">Membrane</keyword>
<dbReference type="Pfam" id="PF00672">
    <property type="entry name" value="HAMP"/>
    <property type="match status" value="1"/>
</dbReference>
<feature type="transmembrane region" description="Helical" evidence="5">
    <location>
        <begin position="306"/>
        <end position="327"/>
    </location>
</feature>
<dbReference type="EMBL" id="JACSQG010000001">
    <property type="protein sequence ID" value="MBD7975922.1"/>
    <property type="molecule type" value="Genomic_DNA"/>
</dbReference>
<dbReference type="Proteomes" id="UP000611945">
    <property type="component" value="Unassembled WGS sequence"/>
</dbReference>
<evidence type="ECO:0000256" key="5">
    <source>
        <dbReference type="SAM" id="Phobius"/>
    </source>
</evidence>
<evidence type="ECO:0000256" key="2">
    <source>
        <dbReference type="ARBA" id="ARBA00022692"/>
    </source>
</evidence>
<dbReference type="CDD" id="cd06225">
    <property type="entry name" value="HAMP"/>
    <property type="match status" value="1"/>
</dbReference>
<sequence>MLWQLVFVYQPNIRTAQAYSQANRMSDLLIEAAAEFAQERGMTATHLSLLAIGSSDAEMVEHIHTTRRLGDELLELALAQGEQLIAGNQMAEPVRAHILSVQSAWERVQLARQRVDRSSQALADIQSVYWLRSLNTLIERITVLRRLAFLPTTALESAAYKNIDLKQAIWLASEYADRERALLAIALAERTPLSASRARELMEYRGIVDRQLTYLREAGLPVLQMTQTAGVDEAWEHLQREFVLRFGAVRANVYAATAQGNYPLTERQWLQAATSGIDSLQAFGEVINASAAEDAAAASRSAQLNYQLSIAMLIGILLISAALVLLVKRICLRLHQAAVRVQSAERSNDLSLRLDATGCDELATLGRAYNALHDRLVVLIQAAHDATVEIGNASERIGAESTQIEQRIDQQHASLIQLATALTQIDALERELFGHTLETAAAAKRTERDALEGIQRVDQTLAGIESLNLESDRAAEAVYHLQADCREIGRLLETMVESGCVTEASVQGPDSSTARAEGMRSLISRMQQHVLQLARAIATNQHATDIHLEHIRTARTSFERIAAETGTFSQLSQQIAAVAVEPLTVTNTMYLTIDTLMHLDKENVCAAKQVRRSATDIGDQMQHLGSLASQFSPPDPR</sequence>
<evidence type="ECO:0000256" key="3">
    <source>
        <dbReference type="ARBA" id="ARBA00022989"/>
    </source>
</evidence>
<evidence type="ECO:0000313" key="8">
    <source>
        <dbReference type="Proteomes" id="UP000611945"/>
    </source>
</evidence>